<protein>
    <submittedName>
        <fullName evidence="1">Uncharacterized protein</fullName>
    </submittedName>
</protein>
<sequence length="38" mass="4381">MTSNAKANQGIVTPRFKQSVDDLIQVWRFLAKPEFKSE</sequence>
<reference evidence="2" key="1">
    <citation type="submission" date="2011-03" db="EMBL/GenBank/DDBJ databases">
        <title>Draft genome sequence of Brevundimonas diminuta.</title>
        <authorList>
            <person name="Brown P.J.B."/>
            <person name="Buechlein A."/>
            <person name="Hemmerich C."/>
            <person name="Brun Y.V."/>
        </authorList>
    </citation>
    <scope>NUCLEOTIDE SEQUENCE [LARGE SCALE GENOMIC DNA]</scope>
    <source>
        <strain evidence="2">C19</strain>
    </source>
</reference>
<name>F4QT46_9CAUL</name>
<organism evidence="1 2">
    <name type="scientific">Asticcacaulis biprosthecium C19</name>
    <dbReference type="NCBI Taxonomy" id="715226"/>
    <lineage>
        <taxon>Bacteria</taxon>
        <taxon>Pseudomonadati</taxon>
        <taxon>Pseudomonadota</taxon>
        <taxon>Alphaproteobacteria</taxon>
        <taxon>Caulobacterales</taxon>
        <taxon>Caulobacteraceae</taxon>
        <taxon>Asticcacaulis</taxon>
    </lineage>
</organism>
<proteinExistence type="predicted"/>
<dbReference type="EMBL" id="GL883080">
    <property type="protein sequence ID" value="EGF89916.1"/>
    <property type="molecule type" value="Genomic_DNA"/>
</dbReference>
<gene>
    <name evidence="1" type="ORF">ABI_43400</name>
</gene>
<evidence type="ECO:0000313" key="2">
    <source>
        <dbReference type="Proteomes" id="UP000006512"/>
    </source>
</evidence>
<dbReference type="Proteomes" id="UP000006512">
    <property type="component" value="Unassembled WGS sequence"/>
</dbReference>
<keyword evidence="2" id="KW-1185">Reference proteome</keyword>
<dbReference type="AlphaFoldDB" id="F4QT46"/>
<evidence type="ECO:0000313" key="1">
    <source>
        <dbReference type="EMBL" id="EGF89916.1"/>
    </source>
</evidence>
<dbReference type="HOGENOM" id="CLU_3323880_0_0_5"/>
<accession>F4QT46</accession>